<dbReference type="AlphaFoldDB" id="T1KI93"/>
<organism evidence="1 2">
    <name type="scientific">Tetranychus urticae</name>
    <name type="common">Two-spotted spider mite</name>
    <dbReference type="NCBI Taxonomy" id="32264"/>
    <lineage>
        <taxon>Eukaryota</taxon>
        <taxon>Metazoa</taxon>
        <taxon>Ecdysozoa</taxon>
        <taxon>Arthropoda</taxon>
        <taxon>Chelicerata</taxon>
        <taxon>Arachnida</taxon>
        <taxon>Acari</taxon>
        <taxon>Acariformes</taxon>
        <taxon>Trombidiformes</taxon>
        <taxon>Prostigmata</taxon>
        <taxon>Eleutherengona</taxon>
        <taxon>Raphignathae</taxon>
        <taxon>Tetranychoidea</taxon>
        <taxon>Tetranychidae</taxon>
        <taxon>Tetranychus</taxon>
    </lineage>
</organism>
<dbReference type="PANTHER" id="PTHR13520:SF0">
    <property type="entry name" value="RAD50-INTERACTING PROTEIN 1"/>
    <property type="match status" value="1"/>
</dbReference>
<dbReference type="OMA" id="IFIRIQA"/>
<dbReference type="eggNOG" id="KOG2218">
    <property type="taxonomic scope" value="Eukaryota"/>
</dbReference>
<dbReference type="Gene3D" id="1.20.58.670">
    <property type="entry name" value="Dsl1p vesicle tethering complex, Tip20p subunit, domain D"/>
    <property type="match status" value="1"/>
</dbReference>
<dbReference type="KEGG" id="tut:107364603"/>
<dbReference type="GO" id="GO:0006888">
    <property type="term" value="P:endoplasmic reticulum to Golgi vesicle-mediated transport"/>
    <property type="evidence" value="ECO:0007669"/>
    <property type="project" value="InterPro"/>
</dbReference>
<dbReference type="PANTHER" id="PTHR13520">
    <property type="entry name" value="RAD50-INTERACTING PROTEIN 1 RINT-1"/>
    <property type="match status" value="1"/>
</dbReference>
<reference evidence="1" key="2">
    <citation type="submission" date="2015-06" db="UniProtKB">
        <authorList>
            <consortium name="EnsemblMetazoa"/>
        </authorList>
    </citation>
    <scope>IDENTIFICATION</scope>
</reference>
<sequence length="695" mass="81601">MDSIDKMYGNILFDTENVIGEAKSKAVLIEKVLNDLKNLNNEFGKRKSSLEPLLEDIEPQLNRLDELKKIRNLLVKFQTLKTLHINLEKLDKLKTIKQNEVETRLMNSVDIYKQLTKEWKSLAKVKDDNPFKLYLKEMIMYWNEQIRVKIEPVFESILKSVGWPILKSNLSSSVAELSLSNESLFRFKQYFIALLELDVQHLFNDKEILPNLNDGNFFNTISICLPLQLMVKPLRKRFTYHFMTNVRTNQLSKPEWYLTQIMNWIKDHENFLSEHVTVLFKDQETEFASLKIQFTCALLELAADKLAKDLTKLSADDKLFSHAFDEVLLTQRELEDINQDWLSLFRENCNLLSLFAVEPYFTRLRNIERRRSMEYIETIISSETAWSPLVTSIDDEDEDEDILKVPEIADNFILMLQSITDRFSHLSKISHQYAFIVLELEMLADFHLRLSQIYRSLDSEGLNQWPFTQRFFSIINTLNYVILLLNNWKNLPVFQDMSEFSLKDSIFEDSLSLYNHMVNEMKKRIVDSLMKLIMEKIKAYASLRWHCFTLLDDDMQYISYQLFYLISKSLELLKRKLSHNILEELIETIADSIKTAIMKEVIYNNSFNGEGAQQLHRDVNINLFSVFRVYTPNPESLIIELVEACQLLNLAKGNSLLLQDTLRKGNVSDDILKDFNVHHLSAKVAHKILSKRLYT</sequence>
<dbReference type="Gene3D" id="1.20.58.1420">
    <property type="entry name" value="Dsl1p vesicle tethering complex, Tip20p subunit, domain B"/>
    <property type="match status" value="1"/>
</dbReference>
<dbReference type="InterPro" id="IPR007528">
    <property type="entry name" value="RINT1_Tip20"/>
</dbReference>
<evidence type="ECO:0000313" key="2">
    <source>
        <dbReference type="Proteomes" id="UP000015104"/>
    </source>
</evidence>
<proteinExistence type="predicted"/>
<dbReference type="STRING" id="32264.T1KI93"/>
<dbReference type="InterPro" id="IPR042044">
    <property type="entry name" value="EXOC6PINT-1/Sec15/Tip20_C_dom2"/>
</dbReference>
<dbReference type="HOGENOM" id="CLU_020201_0_0_1"/>
<dbReference type="GO" id="GO:0006890">
    <property type="term" value="P:retrograde vesicle-mediated transport, Golgi to endoplasmic reticulum"/>
    <property type="evidence" value="ECO:0007669"/>
    <property type="project" value="InterPro"/>
</dbReference>
<dbReference type="PROSITE" id="PS51386">
    <property type="entry name" value="RINT1_TIP20"/>
    <property type="match status" value="1"/>
</dbReference>
<dbReference type="OrthoDB" id="6495855at2759"/>
<dbReference type="EMBL" id="CAEY01000111">
    <property type="status" value="NOT_ANNOTATED_CDS"/>
    <property type="molecule type" value="Genomic_DNA"/>
</dbReference>
<evidence type="ECO:0008006" key="3">
    <source>
        <dbReference type="Google" id="ProtNLM"/>
    </source>
</evidence>
<gene>
    <name evidence="1" type="primary">107364603</name>
</gene>
<keyword evidence="2" id="KW-1185">Reference proteome</keyword>
<dbReference type="InterPro" id="IPR042042">
    <property type="entry name" value="Tip20p_domB"/>
</dbReference>
<protein>
    <recommendedName>
        <fullName evidence="3">RAD50-interacting protein 1</fullName>
    </recommendedName>
</protein>
<dbReference type="GO" id="GO:0070939">
    <property type="term" value="C:Dsl1/NZR complex"/>
    <property type="evidence" value="ECO:0007669"/>
    <property type="project" value="InterPro"/>
</dbReference>
<accession>T1KI93</accession>
<name>T1KI93_TETUR</name>
<evidence type="ECO:0000313" key="1">
    <source>
        <dbReference type="EnsemblMetazoa" id="tetur12g00530.1"/>
    </source>
</evidence>
<reference evidence="2" key="1">
    <citation type="submission" date="2011-08" db="EMBL/GenBank/DDBJ databases">
        <authorList>
            <person name="Rombauts S."/>
        </authorList>
    </citation>
    <scope>NUCLEOTIDE SEQUENCE</scope>
    <source>
        <strain evidence="2">London</strain>
    </source>
</reference>
<dbReference type="EnsemblMetazoa" id="tetur12g00530.1">
    <property type="protein sequence ID" value="tetur12g00530.1"/>
    <property type="gene ID" value="tetur12g00530"/>
</dbReference>
<dbReference type="Proteomes" id="UP000015104">
    <property type="component" value="Unassembled WGS sequence"/>
</dbReference>
<dbReference type="GO" id="GO:0060628">
    <property type="term" value="P:regulation of ER to Golgi vesicle-mediated transport"/>
    <property type="evidence" value="ECO:0007669"/>
    <property type="project" value="TreeGrafter"/>
</dbReference>
<dbReference type="Pfam" id="PF04437">
    <property type="entry name" value="RINT1_TIP1"/>
    <property type="match status" value="1"/>
</dbReference>